<dbReference type="EMBL" id="GBXM01002181">
    <property type="protein sequence ID" value="JAI06397.1"/>
    <property type="molecule type" value="Transcribed_RNA"/>
</dbReference>
<evidence type="ECO:0000313" key="1">
    <source>
        <dbReference type="EMBL" id="JAI06397.1"/>
    </source>
</evidence>
<name>A0A0E9XVH0_ANGAN</name>
<reference evidence="1" key="2">
    <citation type="journal article" date="2015" name="Fish Shellfish Immunol.">
        <title>Early steps in the European eel (Anguilla anguilla)-Vibrio vulnificus interaction in the gills: Role of the RtxA13 toxin.</title>
        <authorList>
            <person name="Callol A."/>
            <person name="Pajuelo D."/>
            <person name="Ebbesson L."/>
            <person name="Teles M."/>
            <person name="MacKenzie S."/>
            <person name="Amaro C."/>
        </authorList>
    </citation>
    <scope>NUCLEOTIDE SEQUENCE</scope>
</reference>
<sequence>MTVSVRLLCYCFFSHLNVPYRSLLNRADVCMQKSVKQSGCLHAHVDYGLLACFQ</sequence>
<accession>A0A0E9XVH0</accession>
<organism evidence="1">
    <name type="scientific">Anguilla anguilla</name>
    <name type="common">European freshwater eel</name>
    <name type="synonym">Muraena anguilla</name>
    <dbReference type="NCBI Taxonomy" id="7936"/>
    <lineage>
        <taxon>Eukaryota</taxon>
        <taxon>Metazoa</taxon>
        <taxon>Chordata</taxon>
        <taxon>Craniata</taxon>
        <taxon>Vertebrata</taxon>
        <taxon>Euteleostomi</taxon>
        <taxon>Actinopterygii</taxon>
        <taxon>Neopterygii</taxon>
        <taxon>Teleostei</taxon>
        <taxon>Anguilliformes</taxon>
        <taxon>Anguillidae</taxon>
        <taxon>Anguilla</taxon>
    </lineage>
</organism>
<proteinExistence type="predicted"/>
<dbReference type="AlphaFoldDB" id="A0A0E9XVH0"/>
<protein>
    <submittedName>
        <fullName evidence="1">Uncharacterized protein</fullName>
    </submittedName>
</protein>
<reference evidence="1" key="1">
    <citation type="submission" date="2014-11" db="EMBL/GenBank/DDBJ databases">
        <authorList>
            <person name="Amaro Gonzalez C."/>
        </authorList>
    </citation>
    <scope>NUCLEOTIDE SEQUENCE</scope>
</reference>